<reference evidence="2 3" key="1">
    <citation type="submission" date="2021-03" db="EMBL/GenBank/DDBJ databases">
        <title>Genomic Encyclopedia of Type Strains, Phase IV (KMG-IV): sequencing the most valuable type-strain genomes for metagenomic binning, comparative biology and taxonomic classification.</title>
        <authorList>
            <person name="Goeker M."/>
        </authorList>
    </citation>
    <scope>NUCLEOTIDE SEQUENCE [LARGE SCALE GENOMIC DNA]</scope>
    <source>
        <strain evidence="2 3">DSM 24004</strain>
    </source>
</reference>
<evidence type="ECO:0000313" key="3">
    <source>
        <dbReference type="Proteomes" id="UP001519342"/>
    </source>
</evidence>
<comment type="caution">
    <text evidence="2">The sequence shown here is derived from an EMBL/GenBank/DDBJ whole genome shotgun (WGS) entry which is preliminary data.</text>
</comment>
<keyword evidence="3" id="KW-1185">Reference proteome</keyword>
<organism evidence="2 3">
    <name type="scientific">Sedimentibacter acidaminivorans</name>
    <dbReference type="NCBI Taxonomy" id="913099"/>
    <lineage>
        <taxon>Bacteria</taxon>
        <taxon>Bacillati</taxon>
        <taxon>Bacillota</taxon>
        <taxon>Tissierellia</taxon>
        <taxon>Sedimentibacter</taxon>
    </lineage>
</organism>
<keyword evidence="1" id="KW-0472">Membrane</keyword>
<keyword evidence="1" id="KW-1133">Transmembrane helix</keyword>
<evidence type="ECO:0008006" key="4">
    <source>
        <dbReference type="Google" id="ProtNLM"/>
    </source>
</evidence>
<dbReference type="Proteomes" id="UP001519342">
    <property type="component" value="Unassembled WGS sequence"/>
</dbReference>
<gene>
    <name evidence="2" type="ORF">J2Z76_000722</name>
</gene>
<dbReference type="EMBL" id="JAGGKS010000002">
    <property type="protein sequence ID" value="MBP1924865.1"/>
    <property type="molecule type" value="Genomic_DNA"/>
</dbReference>
<accession>A0ABS4GB06</accession>
<evidence type="ECO:0000313" key="2">
    <source>
        <dbReference type="EMBL" id="MBP1924865.1"/>
    </source>
</evidence>
<proteinExistence type="predicted"/>
<feature type="transmembrane region" description="Helical" evidence="1">
    <location>
        <begin position="21"/>
        <end position="38"/>
    </location>
</feature>
<protein>
    <recommendedName>
        <fullName evidence="4">DUF2892 domain-containing protein</fullName>
    </recommendedName>
</protein>
<dbReference type="RefSeq" id="WP_209510628.1">
    <property type="nucleotide sequence ID" value="NZ_JAGGKS010000002.1"/>
</dbReference>
<keyword evidence="1" id="KW-0812">Transmembrane</keyword>
<name>A0ABS4GB06_9FIRM</name>
<evidence type="ECO:0000256" key="1">
    <source>
        <dbReference type="SAM" id="Phobius"/>
    </source>
</evidence>
<feature type="transmembrane region" description="Helical" evidence="1">
    <location>
        <begin position="44"/>
        <end position="61"/>
    </location>
</feature>
<sequence length="62" mass="7025">MNFFNQKRGCNCNKKFKFTEILGLMIAVIGAIIIVQILPIKIWLLVLGILLVVLGCTLFKLF</sequence>